<feature type="domain" description="RRM" evidence="3">
    <location>
        <begin position="171"/>
        <end position="249"/>
    </location>
</feature>
<proteinExistence type="predicted"/>
<organism evidence="4 5">
    <name type="scientific">Thelohanellus kitauei</name>
    <name type="common">Myxosporean</name>
    <dbReference type="NCBI Taxonomy" id="669202"/>
    <lineage>
        <taxon>Eukaryota</taxon>
        <taxon>Metazoa</taxon>
        <taxon>Cnidaria</taxon>
        <taxon>Myxozoa</taxon>
        <taxon>Myxosporea</taxon>
        <taxon>Bivalvulida</taxon>
        <taxon>Platysporina</taxon>
        <taxon>Myxobolidae</taxon>
        <taxon>Thelohanellus</taxon>
    </lineage>
</organism>
<dbReference type="InterPro" id="IPR000504">
    <property type="entry name" value="RRM_dom"/>
</dbReference>
<evidence type="ECO:0000313" key="5">
    <source>
        <dbReference type="Proteomes" id="UP000031668"/>
    </source>
</evidence>
<dbReference type="InterPro" id="IPR050441">
    <property type="entry name" value="RBM"/>
</dbReference>
<keyword evidence="5" id="KW-1185">Reference proteome</keyword>
<dbReference type="Pfam" id="PF00076">
    <property type="entry name" value="RRM_1"/>
    <property type="match status" value="1"/>
</dbReference>
<dbReference type="GO" id="GO:0003723">
    <property type="term" value="F:RNA binding"/>
    <property type="evidence" value="ECO:0007669"/>
    <property type="project" value="UniProtKB-UniRule"/>
</dbReference>
<dbReference type="Proteomes" id="UP000031668">
    <property type="component" value="Unassembled WGS sequence"/>
</dbReference>
<dbReference type="PROSITE" id="PS50102">
    <property type="entry name" value="RRM"/>
    <property type="match status" value="1"/>
</dbReference>
<dbReference type="PANTHER" id="PTHR48034">
    <property type="entry name" value="TRANSFORMER-2 SEX-DETERMINING PROTEIN-RELATED"/>
    <property type="match status" value="1"/>
</dbReference>
<evidence type="ECO:0000256" key="1">
    <source>
        <dbReference type="PROSITE-ProRule" id="PRU00176"/>
    </source>
</evidence>
<dbReference type="InterPro" id="IPR012677">
    <property type="entry name" value="Nucleotide-bd_a/b_plait_sf"/>
</dbReference>
<dbReference type="AlphaFoldDB" id="A0A0C2M8D7"/>
<evidence type="ECO:0000313" key="4">
    <source>
        <dbReference type="EMBL" id="KII63255.1"/>
    </source>
</evidence>
<sequence length="367" mass="41504">MLKNFEINDIKLLHKQNGTFRNFAFVGVPTSAMANEIIRSFNCKYYRTSKLEVEPALPVGVRTNKYSESNNNLREDRQPSKSGKLPKGSKPESQLLKCSNIKENPEVPDPIFEINEEDRDDFEEFLRLHNIDPEETGAVFVETNKKEIAKKVENVLTVKMAENTNSLVDSGRLFVRNLPFNVDDDEFKQFFSSVGVVSDVYLPKDTTTLLSKGFGYVTFENPSDAVRALESLDGHPFMGRVIHIIPAEARPVLKPSKNTGIYMLTLGNKKQKETDLEQSWNTLFLGARATVEIMSKKTGIPKTKLLKDDKISAAVKLAVGETDIINQTKKFLLENGVCLEAFNNVCLSNLENYRIFKRYDDCQELAC</sequence>
<dbReference type="SUPFAM" id="SSF54928">
    <property type="entry name" value="RNA-binding domain, RBD"/>
    <property type="match status" value="2"/>
</dbReference>
<dbReference type="EMBL" id="JWZT01004756">
    <property type="protein sequence ID" value="KII63255.1"/>
    <property type="molecule type" value="Genomic_DNA"/>
</dbReference>
<dbReference type="InterPro" id="IPR035979">
    <property type="entry name" value="RBD_domain_sf"/>
</dbReference>
<protein>
    <submittedName>
        <fullName evidence="4">Multiple RNA-binding domain-containing protein 1</fullName>
    </submittedName>
</protein>
<feature type="compositionally biased region" description="Low complexity" evidence="2">
    <location>
        <begin position="80"/>
        <end position="93"/>
    </location>
</feature>
<evidence type="ECO:0000256" key="2">
    <source>
        <dbReference type="SAM" id="MobiDB-lite"/>
    </source>
</evidence>
<feature type="region of interest" description="Disordered" evidence="2">
    <location>
        <begin position="63"/>
        <end position="94"/>
    </location>
</feature>
<comment type="caution">
    <text evidence="4">The sequence shown here is derived from an EMBL/GenBank/DDBJ whole genome shotgun (WGS) entry which is preliminary data.</text>
</comment>
<dbReference type="OMA" id="NCENAQT"/>
<keyword evidence="1" id="KW-0694">RNA-binding</keyword>
<evidence type="ECO:0000259" key="3">
    <source>
        <dbReference type="PROSITE" id="PS50102"/>
    </source>
</evidence>
<dbReference type="SMART" id="SM00360">
    <property type="entry name" value="RRM"/>
    <property type="match status" value="1"/>
</dbReference>
<dbReference type="OrthoDB" id="439639at2759"/>
<dbReference type="Gene3D" id="3.30.70.330">
    <property type="match status" value="1"/>
</dbReference>
<gene>
    <name evidence="4" type="ORF">RF11_03959</name>
</gene>
<accession>A0A0C2M8D7</accession>
<reference evidence="4 5" key="1">
    <citation type="journal article" date="2014" name="Genome Biol. Evol.">
        <title>The genome of the myxosporean Thelohanellus kitauei shows adaptations to nutrient acquisition within its fish host.</title>
        <authorList>
            <person name="Yang Y."/>
            <person name="Xiong J."/>
            <person name="Zhou Z."/>
            <person name="Huo F."/>
            <person name="Miao W."/>
            <person name="Ran C."/>
            <person name="Liu Y."/>
            <person name="Zhang J."/>
            <person name="Feng J."/>
            <person name="Wang M."/>
            <person name="Wang M."/>
            <person name="Wang L."/>
            <person name="Yao B."/>
        </authorList>
    </citation>
    <scope>NUCLEOTIDE SEQUENCE [LARGE SCALE GENOMIC DNA]</scope>
    <source>
        <strain evidence="4">Wuqing</strain>
    </source>
</reference>
<name>A0A0C2M8D7_THEKT</name>